<dbReference type="RefSeq" id="WP_087433268.1">
    <property type="nucleotide sequence ID" value="NZ_JAMDLV010000040.1"/>
</dbReference>
<reference evidence="2 3" key="1">
    <citation type="submission" date="2022-05" db="EMBL/GenBank/DDBJ databases">
        <title>Genome Sequencing of Bee-Associated Microbes.</title>
        <authorList>
            <person name="Dunlap C."/>
        </authorList>
    </citation>
    <scope>NUCLEOTIDE SEQUENCE [LARGE SCALE GENOMIC DNA]</scope>
    <source>
        <strain evidence="2 3">NRRL NRS-1438</strain>
    </source>
</reference>
<keyword evidence="1" id="KW-0472">Membrane</keyword>
<protein>
    <submittedName>
        <fullName evidence="2">ABC transporter permease</fullName>
    </submittedName>
</protein>
<feature type="transmembrane region" description="Helical" evidence="1">
    <location>
        <begin position="58"/>
        <end position="78"/>
    </location>
</feature>
<proteinExistence type="predicted"/>
<dbReference type="PANTHER" id="PTHR37305:SF1">
    <property type="entry name" value="MEMBRANE PROTEIN"/>
    <property type="match status" value="1"/>
</dbReference>
<evidence type="ECO:0000313" key="2">
    <source>
        <dbReference type="EMBL" id="MCY9519752.1"/>
    </source>
</evidence>
<feature type="transmembrane region" description="Helical" evidence="1">
    <location>
        <begin position="20"/>
        <end position="38"/>
    </location>
</feature>
<feature type="transmembrane region" description="Helical" evidence="1">
    <location>
        <begin position="222"/>
        <end position="241"/>
    </location>
</feature>
<dbReference type="PANTHER" id="PTHR37305">
    <property type="entry name" value="INTEGRAL MEMBRANE PROTEIN-RELATED"/>
    <property type="match status" value="1"/>
</dbReference>
<evidence type="ECO:0000256" key="1">
    <source>
        <dbReference type="SAM" id="Phobius"/>
    </source>
</evidence>
<accession>A0ABT4DQV3</accession>
<sequence length="246" mass="27412">MKSFMNVFHSEGMKLRKSNIWLLIFVSPLLASLLGLLQTSGDLNSNDWPLPWTTMASIHALLFLPLLTGVFSAFVCRYEHNGGGWKQLLALPVSRSGLYMAKFLHVVLLLALTQLLFTAGVIAVGFLKGYAMNVLPWDEFIRRACSGWFATLPLAALQLFVSTAWASFAAPLAINVMLTLPNMLVVNSEKYGPWYPWSQPARSMLLISDNNYGAFNMPMETLLFIIAGSFIVFLSAGLMYFSRKDI</sequence>
<feature type="transmembrane region" description="Helical" evidence="1">
    <location>
        <begin position="99"/>
        <end position="127"/>
    </location>
</feature>
<dbReference type="Proteomes" id="UP001207626">
    <property type="component" value="Unassembled WGS sequence"/>
</dbReference>
<evidence type="ECO:0000313" key="3">
    <source>
        <dbReference type="Proteomes" id="UP001207626"/>
    </source>
</evidence>
<dbReference type="Pfam" id="PF12730">
    <property type="entry name" value="ABC2_membrane_4"/>
    <property type="match status" value="1"/>
</dbReference>
<dbReference type="EMBL" id="JAMDLW010000010">
    <property type="protein sequence ID" value="MCY9519752.1"/>
    <property type="molecule type" value="Genomic_DNA"/>
</dbReference>
<feature type="transmembrane region" description="Helical" evidence="1">
    <location>
        <begin position="147"/>
        <end position="174"/>
    </location>
</feature>
<name>A0ABT4DQV3_9BACL</name>
<keyword evidence="1" id="KW-1133">Transmembrane helix</keyword>
<comment type="caution">
    <text evidence="2">The sequence shown here is derived from an EMBL/GenBank/DDBJ whole genome shotgun (WGS) entry which is preliminary data.</text>
</comment>
<organism evidence="2 3">
    <name type="scientific">Paenibacillus apiarius</name>
    <dbReference type="NCBI Taxonomy" id="46240"/>
    <lineage>
        <taxon>Bacteria</taxon>
        <taxon>Bacillati</taxon>
        <taxon>Bacillota</taxon>
        <taxon>Bacilli</taxon>
        <taxon>Bacillales</taxon>
        <taxon>Paenibacillaceae</taxon>
        <taxon>Paenibacillus</taxon>
    </lineage>
</organism>
<dbReference type="CDD" id="cd21809">
    <property type="entry name" value="ABC-2_lan_permease-like"/>
    <property type="match status" value="1"/>
</dbReference>
<keyword evidence="1" id="KW-0812">Transmembrane</keyword>
<keyword evidence="3" id="KW-1185">Reference proteome</keyword>
<gene>
    <name evidence="2" type="ORF">M5X09_08665</name>
</gene>